<gene>
    <name evidence="1" type="ORF">PRABACTJOHN_01514</name>
</gene>
<name>B7B911_9BACT</name>
<dbReference type="HOGENOM" id="CLU_3010140_0_0_10"/>
<reference evidence="1 2" key="2">
    <citation type="submission" date="2008-10" db="EMBL/GenBank/DDBJ databases">
        <authorList>
            <person name="Fulton L."/>
            <person name="Clifton S."/>
            <person name="Fulton B."/>
            <person name="Xu J."/>
            <person name="Minx P."/>
            <person name="Pepin K.H."/>
            <person name="Johnson M."/>
            <person name="Bhonagiri V."/>
            <person name="Nash W.E."/>
            <person name="Mardis E.R."/>
            <person name="Wilson R.K."/>
        </authorList>
    </citation>
    <scope>NUCLEOTIDE SEQUENCE [LARGE SCALE GENOMIC DNA]</scope>
    <source>
        <strain evidence="1 2">DSM 18315</strain>
    </source>
</reference>
<evidence type="ECO:0000313" key="2">
    <source>
        <dbReference type="Proteomes" id="UP000005510"/>
    </source>
</evidence>
<evidence type="ECO:0000313" key="1">
    <source>
        <dbReference type="EMBL" id="EEC97091.1"/>
    </source>
</evidence>
<reference evidence="1 2" key="1">
    <citation type="submission" date="2008-10" db="EMBL/GenBank/DDBJ databases">
        <title>Draft genome sequence of Parabacteroides johnsonii (DSM 18315).</title>
        <authorList>
            <person name="Sudarsanam P."/>
            <person name="Ley R."/>
            <person name="Guruge J."/>
            <person name="Turnbaugh P.J."/>
            <person name="Mahowald M."/>
            <person name="Liep D."/>
            <person name="Gordon J."/>
        </authorList>
    </citation>
    <scope>NUCLEOTIDE SEQUENCE [LARGE SCALE GENOMIC DNA]</scope>
    <source>
        <strain evidence="1 2">DSM 18315</strain>
    </source>
</reference>
<protein>
    <submittedName>
        <fullName evidence="1">Uncharacterized protein</fullName>
    </submittedName>
</protein>
<dbReference type="Proteomes" id="UP000005510">
    <property type="component" value="Unassembled WGS sequence"/>
</dbReference>
<sequence length="56" mass="6884">MYIFCQLWFTKYQQNNKYILHIAYSKVKKTNIYQFNTFIGRELPPVNHPSFHFVII</sequence>
<dbReference type="STRING" id="537006.PRABACTJOHN_01514"/>
<dbReference type="EMBL" id="ABYH01000144">
    <property type="protein sequence ID" value="EEC97091.1"/>
    <property type="molecule type" value="Genomic_DNA"/>
</dbReference>
<organism evidence="1 2">
    <name type="scientific">Parabacteroides johnsonii DSM 18315</name>
    <dbReference type="NCBI Taxonomy" id="537006"/>
    <lineage>
        <taxon>Bacteria</taxon>
        <taxon>Pseudomonadati</taxon>
        <taxon>Bacteroidota</taxon>
        <taxon>Bacteroidia</taxon>
        <taxon>Bacteroidales</taxon>
        <taxon>Tannerellaceae</taxon>
        <taxon>Parabacteroides</taxon>
    </lineage>
</organism>
<comment type="caution">
    <text evidence="1">The sequence shown here is derived from an EMBL/GenBank/DDBJ whole genome shotgun (WGS) entry which is preliminary data.</text>
</comment>
<proteinExistence type="predicted"/>
<dbReference type="AlphaFoldDB" id="B7B911"/>
<accession>B7B911</accession>